<name>A0A163L5E0_DIDRA</name>
<organism evidence="3 4">
    <name type="scientific">Didymella rabiei</name>
    <name type="common">Chickpea ascochyta blight fungus</name>
    <name type="synonym">Mycosphaerella rabiei</name>
    <dbReference type="NCBI Taxonomy" id="5454"/>
    <lineage>
        <taxon>Eukaryota</taxon>
        <taxon>Fungi</taxon>
        <taxon>Dikarya</taxon>
        <taxon>Ascomycota</taxon>
        <taxon>Pezizomycotina</taxon>
        <taxon>Dothideomycetes</taxon>
        <taxon>Pleosporomycetidae</taxon>
        <taxon>Pleosporales</taxon>
        <taxon>Pleosporineae</taxon>
        <taxon>Didymellaceae</taxon>
        <taxon>Ascochyta</taxon>
    </lineage>
</organism>
<dbReference type="AlphaFoldDB" id="A0A163L5E0"/>
<feature type="transmembrane region" description="Helical" evidence="2">
    <location>
        <begin position="56"/>
        <end position="76"/>
    </location>
</feature>
<keyword evidence="2" id="KW-0472">Membrane</keyword>
<reference evidence="3 4" key="1">
    <citation type="journal article" date="2016" name="Sci. Rep.">
        <title>Draft genome sequencing and secretome analysis of fungal phytopathogen Ascochyta rabiei provides insight into the necrotrophic effector repertoire.</title>
        <authorList>
            <person name="Verma S."/>
            <person name="Gazara R.K."/>
            <person name="Nizam S."/>
            <person name="Parween S."/>
            <person name="Chattopadhyay D."/>
            <person name="Verma P.K."/>
        </authorList>
    </citation>
    <scope>NUCLEOTIDE SEQUENCE [LARGE SCALE GENOMIC DNA]</scope>
    <source>
        <strain evidence="3 4">ArDII</strain>
    </source>
</reference>
<evidence type="ECO:0000256" key="1">
    <source>
        <dbReference type="SAM" id="MobiDB-lite"/>
    </source>
</evidence>
<accession>A0A163L5E0</accession>
<feature type="region of interest" description="Disordered" evidence="1">
    <location>
        <begin position="247"/>
        <end position="273"/>
    </location>
</feature>
<comment type="caution">
    <text evidence="3">The sequence shown here is derived from an EMBL/GenBank/DDBJ whole genome shotgun (WGS) entry which is preliminary data.</text>
</comment>
<feature type="transmembrane region" description="Helical" evidence="2">
    <location>
        <begin position="24"/>
        <end position="44"/>
    </location>
</feature>
<keyword evidence="4" id="KW-1185">Reference proteome</keyword>
<protein>
    <submittedName>
        <fullName evidence="3">Uncharacterized protein</fullName>
    </submittedName>
</protein>
<dbReference type="Proteomes" id="UP000076837">
    <property type="component" value="Unassembled WGS sequence"/>
</dbReference>
<sequence>MKRRRRFAQIDTFSGPAKTYTRHWAMAIILGVPITAGVSIWILHKTPAELGNAASWASAIATTAAISIALWQAYAAKQTARLERRRQDRMIFDERRAAEKLHREAIAAQSAERMVDRLVELLEAWEIYTLDTNDLVARARVRALVAGLPGTFARQAAIAVGASRAPYLHGMYQPAHTLYWPGYRNILEGHVERLEIEFNIRQLRNTDEAGGLQVVFHDFIRRNENLYNASLLTEEDEERLQREYAEKLASGEPDDIRAPDPAEDTPIPEGLPLDEVFKRMEKRTAQKNASLHQY</sequence>
<dbReference type="EMBL" id="JYNV01000060">
    <property type="protein sequence ID" value="KZM27510.1"/>
    <property type="molecule type" value="Genomic_DNA"/>
</dbReference>
<evidence type="ECO:0000313" key="4">
    <source>
        <dbReference type="Proteomes" id="UP000076837"/>
    </source>
</evidence>
<evidence type="ECO:0000256" key="2">
    <source>
        <dbReference type="SAM" id="Phobius"/>
    </source>
</evidence>
<keyword evidence="2" id="KW-1133">Transmembrane helix</keyword>
<evidence type="ECO:0000313" key="3">
    <source>
        <dbReference type="EMBL" id="KZM27510.1"/>
    </source>
</evidence>
<proteinExistence type="predicted"/>
<gene>
    <name evidence="3" type="ORF">ST47_g1214</name>
</gene>
<keyword evidence="2" id="KW-0812">Transmembrane</keyword>